<dbReference type="OrthoDB" id="5295223at2"/>
<reference evidence="3" key="1">
    <citation type="submission" date="2017-08" db="EMBL/GenBank/DDBJ databases">
        <title>Genomes of multiple Clavibacter strains from different subspecies.</title>
        <authorList>
            <person name="Yuan X.-K."/>
            <person name="Li X.-S."/>
            <person name="Nie J."/>
            <person name="De Boer S.H."/>
        </authorList>
    </citation>
    <scope>NUCLEOTIDE SEQUENCE [LARGE SCALE GENOMIC DNA]</scope>
    <source>
        <strain evidence="3">ATCC 33566</strain>
    </source>
</reference>
<accession>A0A225CB33</accession>
<dbReference type="GO" id="GO:0005524">
    <property type="term" value="F:ATP binding"/>
    <property type="evidence" value="ECO:0007669"/>
    <property type="project" value="UniProtKB-KW"/>
</dbReference>
<dbReference type="NCBIfam" id="TIGR00135">
    <property type="entry name" value="gatC"/>
    <property type="match status" value="1"/>
</dbReference>
<dbReference type="PANTHER" id="PTHR15004:SF0">
    <property type="entry name" value="GLUTAMYL-TRNA(GLN) AMIDOTRANSFERASE SUBUNIT C, MITOCHONDRIAL"/>
    <property type="match status" value="1"/>
</dbReference>
<dbReference type="GO" id="GO:0070681">
    <property type="term" value="P:glutaminyl-tRNAGln biosynthesis via transamidation"/>
    <property type="evidence" value="ECO:0007669"/>
    <property type="project" value="TreeGrafter"/>
</dbReference>
<dbReference type="Pfam" id="PF02686">
    <property type="entry name" value="GatC"/>
    <property type="match status" value="1"/>
</dbReference>
<dbReference type="SUPFAM" id="SSF141000">
    <property type="entry name" value="Glu-tRNAGln amidotransferase C subunit"/>
    <property type="match status" value="1"/>
</dbReference>
<evidence type="ECO:0000256" key="2">
    <source>
        <dbReference type="SAM" id="MobiDB-lite"/>
    </source>
</evidence>
<dbReference type="GO" id="GO:0050566">
    <property type="term" value="F:asparaginyl-tRNA synthase (glutamine-hydrolyzing) activity"/>
    <property type="evidence" value="ECO:0007669"/>
    <property type="project" value="RHEA"/>
</dbReference>
<name>A0A225CB33_9MICO</name>
<dbReference type="HAMAP" id="MF_00122">
    <property type="entry name" value="GatC"/>
    <property type="match status" value="1"/>
</dbReference>
<dbReference type="PANTHER" id="PTHR15004">
    <property type="entry name" value="GLUTAMYL-TRNA(GLN) AMIDOTRANSFERASE SUBUNIT C, MITOCHONDRIAL"/>
    <property type="match status" value="1"/>
</dbReference>
<keyword evidence="1" id="KW-0436">Ligase</keyword>
<gene>
    <name evidence="1" type="primary">gatC</name>
    <name evidence="3" type="ORF">B5P24_13660</name>
</gene>
<keyword evidence="1" id="KW-0648">Protein biosynthesis</keyword>
<dbReference type="Proteomes" id="UP000215316">
    <property type="component" value="Unassembled WGS sequence"/>
</dbReference>
<organism evidence="3 4">
    <name type="scientific">Clavibacter tessellarius</name>
    <dbReference type="NCBI Taxonomy" id="31965"/>
    <lineage>
        <taxon>Bacteria</taxon>
        <taxon>Bacillati</taxon>
        <taxon>Actinomycetota</taxon>
        <taxon>Actinomycetes</taxon>
        <taxon>Micrococcales</taxon>
        <taxon>Microbacteriaceae</taxon>
        <taxon>Clavibacter</taxon>
    </lineage>
</organism>
<dbReference type="GO" id="GO:0016740">
    <property type="term" value="F:transferase activity"/>
    <property type="evidence" value="ECO:0007669"/>
    <property type="project" value="UniProtKB-KW"/>
</dbReference>
<dbReference type="Gene3D" id="1.10.20.60">
    <property type="entry name" value="Glu-tRNAGln amidotransferase C subunit, N-terminal domain"/>
    <property type="match status" value="1"/>
</dbReference>
<dbReference type="InterPro" id="IPR003837">
    <property type="entry name" value="GatC"/>
</dbReference>
<sequence>MSDTRPEPDDATGGVETPRASTPAEQISREQVQHLAGLARIRLSDEEIDTLTTELGLIVESVAKVTAVAGPDVPATSHPIPLVNVYRPDVPGVTLTTEQALQGAPEHDGSRFKVSAILGEEQ</sequence>
<dbReference type="GO" id="GO:0050567">
    <property type="term" value="F:glutaminyl-tRNA synthase (glutamine-hydrolyzing) activity"/>
    <property type="evidence" value="ECO:0007669"/>
    <property type="project" value="UniProtKB-UniRule"/>
</dbReference>
<comment type="caution">
    <text evidence="3">The sequence shown here is derived from an EMBL/GenBank/DDBJ whole genome shotgun (WGS) entry which is preliminary data.</text>
</comment>
<keyword evidence="1" id="KW-0547">Nucleotide-binding</keyword>
<comment type="similarity">
    <text evidence="1">Belongs to the GatC family.</text>
</comment>
<dbReference type="RefSeq" id="WP_094130597.1">
    <property type="nucleotide sequence ID" value="NZ_CP040788.1"/>
</dbReference>
<dbReference type="InterPro" id="IPR036113">
    <property type="entry name" value="Asp/Glu-ADT_sf_sub_c"/>
</dbReference>
<comment type="catalytic activity">
    <reaction evidence="1">
        <text>L-aspartyl-tRNA(Asn) + L-glutamine + ATP + H2O = L-asparaginyl-tRNA(Asn) + L-glutamate + ADP + phosphate + 2 H(+)</text>
        <dbReference type="Rhea" id="RHEA:14513"/>
        <dbReference type="Rhea" id="RHEA-COMP:9674"/>
        <dbReference type="Rhea" id="RHEA-COMP:9677"/>
        <dbReference type="ChEBI" id="CHEBI:15377"/>
        <dbReference type="ChEBI" id="CHEBI:15378"/>
        <dbReference type="ChEBI" id="CHEBI:29985"/>
        <dbReference type="ChEBI" id="CHEBI:30616"/>
        <dbReference type="ChEBI" id="CHEBI:43474"/>
        <dbReference type="ChEBI" id="CHEBI:58359"/>
        <dbReference type="ChEBI" id="CHEBI:78515"/>
        <dbReference type="ChEBI" id="CHEBI:78516"/>
        <dbReference type="ChEBI" id="CHEBI:456216"/>
    </reaction>
</comment>
<dbReference type="EMBL" id="MZMQ01000001">
    <property type="protein sequence ID" value="OQJ63967.1"/>
    <property type="molecule type" value="Genomic_DNA"/>
</dbReference>
<keyword evidence="1" id="KW-0067">ATP-binding</keyword>
<dbReference type="GO" id="GO:0006450">
    <property type="term" value="P:regulation of translational fidelity"/>
    <property type="evidence" value="ECO:0007669"/>
    <property type="project" value="InterPro"/>
</dbReference>
<dbReference type="GO" id="GO:0006412">
    <property type="term" value="P:translation"/>
    <property type="evidence" value="ECO:0007669"/>
    <property type="project" value="UniProtKB-UniRule"/>
</dbReference>
<evidence type="ECO:0000256" key="1">
    <source>
        <dbReference type="HAMAP-Rule" id="MF_00122"/>
    </source>
</evidence>
<dbReference type="EC" id="6.3.5.-" evidence="1"/>
<evidence type="ECO:0000313" key="3">
    <source>
        <dbReference type="EMBL" id="OQJ63967.1"/>
    </source>
</evidence>
<proteinExistence type="inferred from homology"/>
<feature type="region of interest" description="Disordered" evidence="2">
    <location>
        <begin position="1"/>
        <end position="29"/>
    </location>
</feature>
<comment type="function">
    <text evidence="1">Allows the formation of correctly charged Asn-tRNA(Asn) or Gln-tRNA(Gln) through the transamidation of misacylated Asp-tRNA(Asn) or Glu-tRNA(Gln) in organisms which lack either or both of asparaginyl-tRNA or glutaminyl-tRNA synthetases. The reaction takes place in the presence of glutamine and ATP through an activated phospho-Asp-tRNA(Asn) or phospho-Glu-tRNA(Gln).</text>
</comment>
<dbReference type="AlphaFoldDB" id="A0A225CB33"/>
<keyword evidence="4" id="KW-1185">Reference proteome</keyword>
<protein>
    <recommendedName>
        <fullName evidence="1">Aspartyl/glutamyl-tRNA(Asn/Gln) amidotransferase subunit C</fullName>
        <shortName evidence="1">Asp/Glu-ADT subunit C</shortName>
        <ecNumber evidence="1">6.3.5.-</ecNumber>
    </recommendedName>
</protein>
<evidence type="ECO:0000313" key="4">
    <source>
        <dbReference type="Proteomes" id="UP000215316"/>
    </source>
</evidence>
<comment type="catalytic activity">
    <reaction evidence="1">
        <text>L-glutamyl-tRNA(Gln) + L-glutamine + ATP + H2O = L-glutaminyl-tRNA(Gln) + L-glutamate + ADP + phosphate + H(+)</text>
        <dbReference type="Rhea" id="RHEA:17521"/>
        <dbReference type="Rhea" id="RHEA-COMP:9681"/>
        <dbReference type="Rhea" id="RHEA-COMP:9684"/>
        <dbReference type="ChEBI" id="CHEBI:15377"/>
        <dbReference type="ChEBI" id="CHEBI:15378"/>
        <dbReference type="ChEBI" id="CHEBI:29985"/>
        <dbReference type="ChEBI" id="CHEBI:30616"/>
        <dbReference type="ChEBI" id="CHEBI:43474"/>
        <dbReference type="ChEBI" id="CHEBI:58359"/>
        <dbReference type="ChEBI" id="CHEBI:78520"/>
        <dbReference type="ChEBI" id="CHEBI:78521"/>
        <dbReference type="ChEBI" id="CHEBI:456216"/>
    </reaction>
</comment>
<comment type="subunit">
    <text evidence="1">Heterotrimer of A, B and C subunits.</text>
</comment>